<dbReference type="Proteomes" id="UP000007519">
    <property type="component" value="Chromosome"/>
</dbReference>
<dbReference type="EMBL" id="CP002831">
    <property type="protein sequence ID" value="AFC24170.1"/>
    <property type="molecule type" value="Genomic_DNA"/>
</dbReference>
<proteinExistence type="predicted"/>
<gene>
    <name evidence="2" type="ordered locus">SGRA_1435</name>
</gene>
<dbReference type="AlphaFoldDB" id="H6L7U9"/>
<evidence type="ECO:0000313" key="2">
    <source>
        <dbReference type="EMBL" id="AFC24170.1"/>
    </source>
</evidence>
<evidence type="ECO:0000313" key="3">
    <source>
        <dbReference type="Proteomes" id="UP000007519"/>
    </source>
</evidence>
<name>H6L7U9_SAPGL</name>
<accession>H6L7U9</accession>
<sequence length="34" mass="3650">MTNGYKQPDPEQSDNQPQRGASSTTEGRSGSPKL</sequence>
<feature type="region of interest" description="Disordered" evidence="1">
    <location>
        <begin position="1"/>
        <end position="34"/>
    </location>
</feature>
<reference evidence="2 3" key="1">
    <citation type="journal article" date="2012" name="Stand. Genomic Sci.">
        <title>Complete genome sequencing and analysis of Saprospira grandis str. Lewin, a predatory marine bacterium.</title>
        <authorList>
            <person name="Saw J.H."/>
            <person name="Yuryev A."/>
            <person name="Kanbe M."/>
            <person name="Hou S."/>
            <person name="Young A.G."/>
            <person name="Aizawa S."/>
            <person name="Alam M."/>
        </authorList>
    </citation>
    <scope>NUCLEOTIDE SEQUENCE [LARGE SCALE GENOMIC DNA]</scope>
    <source>
        <strain evidence="2 3">Lewin</strain>
    </source>
</reference>
<feature type="compositionally biased region" description="Polar residues" evidence="1">
    <location>
        <begin position="13"/>
        <end position="28"/>
    </location>
</feature>
<dbReference type="KEGG" id="sgn:SGRA_1435"/>
<keyword evidence="3" id="KW-1185">Reference proteome</keyword>
<dbReference type="HOGENOM" id="CLU_3375911_0_0_10"/>
<protein>
    <submittedName>
        <fullName evidence="2">Uncharacterized protein</fullName>
    </submittedName>
</protein>
<organism evidence="2 3">
    <name type="scientific">Saprospira grandis (strain Lewin)</name>
    <dbReference type="NCBI Taxonomy" id="984262"/>
    <lineage>
        <taxon>Bacteria</taxon>
        <taxon>Pseudomonadati</taxon>
        <taxon>Bacteroidota</taxon>
        <taxon>Saprospiria</taxon>
        <taxon>Saprospirales</taxon>
        <taxon>Saprospiraceae</taxon>
        <taxon>Saprospira</taxon>
    </lineage>
</organism>
<evidence type="ECO:0000256" key="1">
    <source>
        <dbReference type="SAM" id="MobiDB-lite"/>
    </source>
</evidence>